<accession>A0ABS6JZT5</accession>
<evidence type="ECO:0000313" key="2">
    <source>
        <dbReference type="Proteomes" id="UP000790580"/>
    </source>
</evidence>
<reference evidence="1 2" key="1">
    <citation type="submission" date="2021-06" db="EMBL/GenBank/DDBJ databases">
        <title>Bacillus sp. RD4P76, an endophyte from a halophyte.</title>
        <authorList>
            <person name="Sun J.-Q."/>
        </authorList>
    </citation>
    <scope>NUCLEOTIDE SEQUENCE [LARGE SCALE GENOMIC DNA]</scope>
    <source>
        <strain evidence="1 2">JCM 17098</strain>
    </source>
</reference>
<dbReference type="EMBL" id="JAHQCR010000054">
    <property type="protein sequence ID" value="MBU9722610.1"/>
    <property type="molecule type" value="Genomic_DNA"/>
</dbReference>
<keyword evidence="2" id="KW-1185">Reference proteome</keyword>
<name>A0ABS6JZT5_9BACI</name>
<dbReference type="Proteomes" id="UP000790580">
    <property type="component" value="Unassembled WGS sequence"/>
</dbReference>
<comment type="caution">
    <text evidence="1">The sequence shown here is derived from an EMBL/GenBank/DDBJ whole genome shotgun (WGS) entry which is preliminary data.</text>
</comment>
<gene>
    <name evidence="1" type="ORF">KS407_14330</name>
</gene>
<proteinExistence type="predicted"/>
<evidence type="ECO:0000313" key="1">
    <source>
        <dbReference type="EMBL" id="MBU9722610.1"/>
    </source>
</evidence>
<organism evidence="1 2">
    <name type="scientific">Evansella alkalicola</name>
    <dbReference type="NCBI Taxonomy" id="745819"/>
    <lineage>
        <taxon>Bacteria</taxon>
        <taxon>Bacillati</taxon>
        <taxon>Bacillota</taxon>
        <taxon>Bacilli</taxon>
        <taxon>Bacillales</taxon>
        <taxon>Bacillaceae</taxon>
        <taxon>Evansella</taxon>
    </lineage>
</organism>
<protein>
    <submittedName>
        <fullName evidence="1">Uncharacterized protein</fullName>
    </submittedName>
</protein>
<dbReference type="RefSeq" id="WP_176371304.1">
    <property type="nucleotide sequence ID" value="NZ_JAHQCR010000054.1"/>
</dbReference>
<sequence>MEVDMSIDEVLDELMQLKTEMGVLNKKKLKKSHPRLMRNALYHFPNWESAVEKTIS</sequence>